<proteinExistence type="predicted"/>
<dbReference type="GeneID" id="118277413"/>
<feature type="region of interest" description="Disordered" evidence="1">
    <location>
        <begin position="1"/>
        <end position="98"/>
    </location>
</feature>
<dbReference type="OrthoDB" id="6611988at2759"/>
<dbReference type="PANTHER" id="PTHR10773:SF19">
    <property type="match status" value="1"/>
</dbReference>
<accession>A0A9R0DG45</accession>
<organism evidence="2 3">
    <name type="scientific">Spodoptera frugiperda</name>
    <name type="common">Fall armyworm</name>
    <dbReference type="NCBI Taxonomy" id="7108"/>
    <lineage>
        <taxon>Eukaryota</taxon>
        <taxon>Metazoa</taxon>
        <taxon>Ecdysozoa</taxon>
        <taxon>Arthropoda</taxon>
        <taxon>Hexapoda</taxon>
        <taxon>Insecta</taxon>
        <taxon>Pterygota</taxon>
        <taxon>Neoptera</taxon>
        <taxon>Endopterygota</taxon>
        <taxon>Lepidoptera</taxon>
        <taxon>Glossata</taxon>
        <taxon>Ditrysia</taxon>
        <taxon>Noctuoidea</taxon>
        <taxon>Noctuidae</taxon>
        <taxon>Amphipyrinae</taxon>
        <taxon>Spodoptera</taxon>
    </lineage>
</organism>
<gene>
    <name evidence="3" type="primary">LOC118277413</name>
</gene>
<sequence length="672" mass="77366">MDNMEAGTSGNVEKTMQEIFGVDEDDPYQDSGSEYLPTRSPSPADVDLLDILDAENQSPNVAHPTASPENTEEQCKPRKRLRQPSKWKKNIRKEKRAKGEEYVNTKGNTVPSKSINTDIPCKCAQKCHDKINSEQQKELFNRFYAMENFDLQSSYIFSLVKVLPKKRSSISTNGQQTDSRRSNTRVYTMPNSEGLSTTVCKEFFKKIFAVSDGRLSRVLKRKLSIPTPPIDARGRHAPVNKTSEEKIQRVKEFIDKFPKYESHYTLHKSTNRRFLAPDLSLPKMYALYCNDTPESERVSDFMFRKVFNQHFNLSFHAPISDSCKKCDNLKIKIDAASSQEAKEQFELQKKVHLAKADSAKDNYKIDKNLAKEDTDVTVIVFDLMKTLPTPVISTGVCYYKRQLWTYNLGIHDAATDIATMCVWDETVASRGPQEIGSCLLRYIKENVKTKTLILYSDQCGGQNRNIKMATLCQYITSHPNYVVEKIDHKFFVSGHSYLACDQDFGLIEKQKKFFKDIFIPDDWIKVIKAARKKNAFKIMKMTTDDFVSTKKLENNITNRKVTAEKSKVKWLSIQWLLYHKIHPFSIFFKYSNNPEVLFENVNIKKRNSINIADLELDLLYPLGKQISVEKKKDLIELLQYIPPVYHDFYNNIKANASAPNDLYVGEEEVDSD</sequence>
<protein>
    <submittedName>
        <fullName evidence="3">Uncharacterized protein LOC118277413</fullName>
    </submittedName>
</protein>
<evidence type="ECO:0000256" key="1">
    <source>
        <dbReference type="SAM" id="MobiDB-lite"/>
    </source>
</evidence>
<dbReference type="PANTHER" id="PTHR10773">
    <property type="entry name" value="DNA-DIRECTED RNA POLYMERASES I, II, AND III SUBUNIT RPABC2"/>
    <property type="match status" value="1"/>
</dbReference>
<name>A0A9R0DG45_SPOFR</name>
<dbReference type="AlphaFoldDB" id="A0A9R0DG45"/>
<dbReference type="Proteomes" id="UP000829999">
    <property type="component" value="Chromosome 8"/>
</dbReference>
<feature type="compositionally biased region" description="Polar residues" evidence="1">
    <location>
        <begin position="1"/>
        <end position="14"/>
    </location>
</feature>
<reference evidence="3" key="1">
    <citation type="submission" date="2025-08" db="UniProtKB">
        <authorList>
            <consortium name="RefSeq"/>
        </authorList>
    </citation>
    <scope>IDENTIFICATION</scope>
    <source>
        <tissue evidence="3">Whole larval tissue</tissue>
    </source>
</reference>
<dbReference type="RefSeq" id="XP_035452084.2">
    <property type="nucleotide sequence ID" value="XM_035596191.2"/>
</dbReference>
<evidence type="ECO:0000313" key="3">
    <source>
        <dbReference type="RefSeq" id="XP_035452084.2"/>
    </source>
</evidence>
<feature type="compositionally biased region" description="Basic residues" evidence="1">
    <location>
        <begin position="77"/>
        <end position="96"/>
    </location>
</feature>
<feature type="region of interest" description="Disordered" evidence="1">
    <location>
        <begin position="168"/>
        <end position="188"/>
    </location>
</feature>
<keyword evidence="2" id="KW-1185">Reference proteome</keyword>
<evidence type="ECO:0000313" key="2">
    <source>
        <dbReference type="Proteomes" id="UP000829999"/>
    </source>
</evidence>